<reference evidence="2 3" key="1">
    <citation type="submission" date="2023-01" db="EMBL/GenBank/DDBJ databases">
        <title>Analysis of 21 Apiospora genomes using comparative genomics revels a genus with tremendous synthesis potential of carbohydrate active enzymes and secondary metabolites.</title>
        <authorList>
            <person name="Sorensen T."/>
        </authorList>
    </citation>
    <scope>NUCLEOTIDE SEQUENCE [LARGE SCALE GENOMIC DNA]</scope>
    <source>
        <strain evidence="2 3">CBS 24483</strain>
    </source>
</reference>
<gene>
    <name evidence="2" type="ORF">PG986_003093</name>
</gene>
<evidence type="ECO:0000313" key="3">
    <source>
        <dbReference type="Proteomes" id="UP001391051"/>
    </source>
</evidence>
<name>A0ABR1QQP9_9PEZI</name>
<evidence type="ECO:0000256" key="1">
    <source>
        <dbReference type="SAM" id="MobiDB-lite"/>
    </source>
</evidence>
<dbReference type="EMBL" id="JAQQWE010000002">
    <property type="protein sequence ID" value="KAK7962268.1"/>
    <property type="molecule type" value="Genomic_DNA"/>
</dbReference>
<protein>
    <submittedName>
        <fullName evidence="2">Uncharacterized protein</fullName>
    </submittedName>
</protein>
<dbReference type="RefSeq" id="XP_066704379.1">
    <property type="nucleotide sequence ID" value="XM_066839315.1"/>
</dbReference>
<organism evidence="2 3">
    <name type="scientific">Apiospora aurea</name>
    <dbReference type="NCBI Taxonomy" id="335848"/>
    <lineage>
        <taxon>Eukaryota</taxon>
        <taxon>Fungi</taxon>
        <taxon>Dikarya</taxon>
        <taxon>Ascomycota</taxon>
        <taxon>Pezizomycotina</taxon>
        <taxon>Sordariomycetes</taxon>
        <taxon>Xylariomycetidae</taxon>
        <taxon>Amphisphaeriales</taxon>
        <taxon>Apiosporaceae</taxon>
        <taxon>Apiospora</taxon>
    </lineage>
</organism>
<accession>A0ABR1QQP9</accession>
<keyword evidence="3" id="KW-1185">Reference proteome</keyword>
<comment type="caution">
    <text evidence="2">The sequence shown here is derived from an EMBL/GenBank/DDBJ whole genome shotgun (WGS) entry which is preliminary data.</text>
</comment>
<proteinExistence type="predicted"/>
<feature type="region of interest" description="Disordered" evidence="1">
    <location>
        <begin position="68"/>
        <end position="98"/>
    </location>
</feature>
<evidence type="ECO:0000313" key="2">
    <source>
        <dbReference type="EMBL" id="KAK7962268.1"/>
    </source>
</evidence>
<dbReference type="Proteomes" id="UP001391051">
    <property type="component" value="Unassembled WGS sequence"/>
</dbReference>
<dbReference type="GeneID" id="92072377"/>
<sequence>MESLISLLGSKVPQIPNRRSSVLFIQRDAGVGGATPPRKGAGAESAAIKKSRSYGDVLSEISSSDLNRGANGASLKAKGRRQSIASASSLSTGTFTRSRSSVRQARNVIAIAEDEVALPPPAVYSPPPAVEAAPISSRHSFIPKPSDYCSGCETTHARNEFSPRQRAARDHERLCLGREGAFSLCRHQRIDFGAIEEALPPRAQLFSPTGGGGVILRCEDESHLKGTQHHLERSARLDYEAMMPQVMVGVEDDGAVVLSTYFEELVCIVPAGEPLNARHLRQRLDLLQAASTNCICGHVNLNSERIVDLADSIDCPHLHEADGGVQVSVAALGRYEGDGFTPSSRGKGSDGSCCDMKDSIGFCDTCDDTWFGFRRWRGRPDAEYHEIWLFGLSYISFQGGFKPDCYAWRQRLD</sequence>
<feature type="compositionally biased region" description="Polar residues" evidence="1">
    <location>
        <begin position="83"/>
        <end position="98"/>
    </location>
</feature>